<dbReference type="Proteomes" id="UP000722989">
    <property type="component" value="Unassembled WGS sequence"/>
</dbReference>
<gene>
    <name evidence="4" type="ORF">HC031_00500</name>
</gene>
<evidence type="ECO:0000313" key="4">
    <source>
        <dbReference type="EMBL" id="NJC68203.1"/>
    </source>
</evidence>
<dbReference type="PANTHER" id="PTHR21666:SF289">
    <property type="entry name" value="L-ALA--D-GLU ENDOPEPTIDASE"/>
    <property type="match status" value="1"/>
</dbReference>
<evidence type="ECO:0000259" key="3">
    <source>
        <dbReference type="Pfam" id="PF01551"/>
    </source>
</evidence>
<evidence type="ECO:0000256" key="1">
    <source>
        <dbReference type="ARBA" id="ARBA00022729"/>
    </source>
</evidence>
<comment type="caution">
    <text evidence="4">The sequence shown here is derived from an EMBL/GenBank/DDBJ whole genome shotgun (WGS) entry which is preliminary data.</text>
</comment>
<evidence type="ECO:0000313" key="5">
    <source>
        <dbReference type="Proteomes" id="UP000722989"/>
    </source>
</evidence>
<dbReference type="SUPFAM" id="SSF51261">
    <property type="entry name" value="Duplicated hybrid motif"/>
    <property type="match status" value="1"/>
</dbReference>
<dbReference type="InterPro" id="IPR016047">
    <property type="entry name" value="M23ase_b-sheet_dom"/>
</dbReference>
<feature type="compositionally biased region" description="Low complexity" evidence="2">
    <location>
        <begin position="36"/>
        <end position="54"/>
    </location>
</feature>
<dbReference type="CDD" id="cd12797">
    <property type="entry name" value="M23_peptidase"/>
    <property type="match status" value="1"/>
</dbReference>
<feature type="region of interest" description="Disordered" evidence="2">
    <location>
        <begin position="1"/>
        <end position="60"/>
    </location>
</feature>
<evidence type="ECO:0000256" key="2">
    <source>
        <dbReference type="SAM" id="MobiDB-lite"/>
    </source>
</evidence>
<accession>A0ABX0XQK1</accession>
<dbReference type="Pfam" id="PF01551">
    <property type="entry name" value="Peptidase_M23"/>
    <property type="match status" value="1"/>
</dbReference>
<dbReference type="InterPro" id="IPR050570">
    <property type="entry name" value="Cell_wall_metabolism_enzyme"/>
</dbReference>
<proteinExistence type="predicted"/>
<reference evidence="4 5" key="1">
    <citation type="submission" date="2020-03" db="EMBL/GenBank/DDBJ databases">
        <title>WGS of the type strain of Planosporangium spp.</title>
        <authorList>
            <person name="Thawai C."/>
        </authorList>
    </citation>
    <scope>NUCLEOTIDE SEQUENCE [LARGE SCALE GENOMIC DNA]</scope>
    <source>
        <strain evidence="4 5">TBRC 5610</strain>
    </source>
</reference>
<dbReference type="InterPro" id="IPR011055">
    <property type="entry name" value="Dup_hybrid_motif"/>
</dbReference>
<dbReference type="Gene3D" id="2.70.70.10">
    <property type="entry name" value="Glucose Permease (Domain IIA)"/>
    <property type="match status" value="1"/>
</dbReference>
<sequence>MVGGPGAPGGARPVAAAPARPAAPISPGAAMPPALPRSSASSRSPSSPGTPGSPVGARFRWPLDGRPSVVRRFAPPPQPWLPGHRGVDLSAEAGAPVYAAGPGVVRFAGMLAGRGVVSVDHPNGLRTTYEPVTPVVVAGQQVRAGDVIGKLDGDHPGCPAVYCLHWGLRLGATYLDPLALVGVARVRLLPLATNTP</sequence>
<organism evidence="4 5">
    <name type="scientific">Planosporangium thailandense</name>
    <dbReference type="NCBI Taxonomy" id="765197"/>
    <lineage>
        <taxon>Bacteria</taxon>
        <taxon>Bacillati</taxon>
        <taxon>Actinomycetota</taxon>
        <taxon>Actinomycetes</taxon>
        <taxon>Micromonosporales</taxon>
        <taxon>Micromonosporaceae</taxon>
        <taxon>Planosporangium</taxon>
    </lineage>
</organism>
<protein>
    <submittedName>
        <fullName evidence="4">M23 family metallopeptidase</fullName>
    </submittedName>
</protein>
<feature type="compositionally biased region" description="Low complexity" evidence="2">
    <location>
        <begin position="10"/>
        <end position="29"/>
    </location>
</feature>
<dbReference type="PANTHER" id="PTHR21666">
    <property type="entry name" value="PEPTIDASE-RELATED"/>
    <property type="match status" value="1"/>
</dbReference>
<keyword evidence="1" id="KW-0732">Signal</keyword>
<name>A0ABX0XQK1_9ACTN</name>
<dbReference type="EMBL" id="JAATVY010000001">
    <property type="protein sequence ID" value="NJC68203.1"/>
    <property type="molecule type" value="Genomic_DNA"/>
</dbReference>
<feature type="domain" description="M23ase beta-sheet core" evidence="3">
    <location>
        <begin position="83"/>
        <end position="177"/>
    </location>
</feature>
<keyword evidence="5" id="KW-1185">Reference proteome</keyword>